<dbReference type="GO" id="GO:0070478">
    <property type="term" value="P:nuclear-transcribed mRNA catabolic process, 3'-5' exonucleolytic nonsense-mediated decay"/>
    <property type="evidence" value="ECO:0007669"/>
    <property type="project" value="TreeGrafter"/>
</dbReference>
<name>A0AAV6J5C6_9ERIC</name>
<dbReference type="Proteomes" id="UP000823749">
    <property type="component" value="Chromosome 8"/>
</dbReference>
<dbReference type="PANTHER" id="PTHR12131:SF24">
    <property type="entry name" value="DEXH-BOX ATP-DEPENDENT RNA HELICASE DEXH11"/>
    <property type="match status" value="1"/>
</dbReference>
<protein>
    <submittedName>
        <fullName evidence="5">Uncharacterized protein</fullName>
    </submittedName>
</protein>
<keyword evidence="2" id="KW-0378">Hydrolase</keyword>
<dbReference type="GO" id="GO:0004386">
    <property type="term" value="F:helicase activity"/>
    <property type="evidence" value="ECO:0007669"/>
    <property type="project" value="UniProtKB-KW"/>
</dbReference>
<gene>
    <name evidence="5" type="ORF">RHGRI_023852</name>
</gene>
<sequence>MEDLYWRYGASADRGSNSFALTLTPSFLHTTIEGGGDSGAVEVLAAIAEHEEAVNFAGEEGSRKNWGELPVESVAASVEVKEKGSAKNKLDLQAILRTQHCTRAVYTAPIKTIISNQKCRDFCGKFDVGLLTGDVSLRLEASCLIMTTEILRFLFDEVDYVNDVERGVVWEEVIIMLPRHNHGSSSAASSGEFLELPEIISPQIPLLEFTTHLWNTKYHHFQFLVAVANDILLFEGSDTRI</sequence>
<evidence type="ECO:0000256" key="3">
    <source>
        <dbReference type="ARBA" id="ARBA00022806"/>
    </source>
</evidence>
<proteinExistence type="predicted"/>
<keyword evidence="4" id="KW-0067">ATP-binding</keyword>
<evidence type="ECO:0000256" key="1">
    <source>
        <dbReference type="ARBA" id="ARBA00022741"/>
    </source>
</evidence>
<reference evidence="5" key="1">
    <citation type="submission" date="2020-08" db="EMBL/GenBank/DDBJ databases">
        <title>Plant Genome Project.</title>
        <authorList>
            <person name="Zhang R.-G."/>
        </authorList>
    </citation>
    <scope>NUCLEOTIDE SEQUENCE</scope>
    <source>
        <strain evidence="5">WSP0</strain>
        <tissue evidence="5">Leaf</tissue>
    </source>
</reference>
<keyword evidence="6" id="KW-1185">Reference proteome</keyword>
<dbReference type="GO" id="GO:0005524">
    <property type="term" value="F:ATP binding"/>
    <property type="evidence" value="ECO:0007669"/>
    <property type="project" value="UniProtKB-KW"/>
</dbReference>
<evidence type="ECO:0000256" key="4">
    <source>
        <dbReference type="ARBA" id="ARBA00022840"/>
    </source>
</evidence>
<dbReference type="SUPFAM" id="SSF52540">
    <property type="entry name" value="P-loop containing nucleoside triphosphate hydrolases"/>
    <property type="match status" value="1"/>
</dbReference>
<accession>A0AAV6J5C6</accession>
<comment type="caution">
    <text evidence="5">The sequence shown here is derived from an EMBL/GenBank/DDBJ whole genome shotgun (WGS) entry which is preliminary data.</text>
</comment>
<dbReference type="EMBL" id="JACTNZ010000008">
    <property type="protein sequence ID" value="KAG5536201.1"/>
    <property type="molecule type" value="Genomic_DNA"/>
</dbReference>
<evidence type="ECO:0000313" key="5">
    <source>
        <dbReference type="EMBL" id="KAG5536201.1"/>
    </source>
</evidence>
<keyword evidence="3" id="KW-0347">Helicase</keyword>
<dbReference type="GO" id="GO:0016787">
    <property type="term" value="F:hydrolase activity"/>
    <property type="evidence" value="ECO:0007669"/>
    <property type="project" value="UniProtKB-KW"/>
</dbReference>
<dbReference type="AlphaFoldDB" id="A0AAV6J5C6"/>
<dbReference type="InterPro" id="IPR027417">
    <property type="entry name" value="P-loop_NTPase"/>
</dbReference>
<keyword evidence="1" id="KW-0547">Nucleotide-binding</keyword>
<dbReference type="Gene3D" id="3.40.50.300">
    <property type="entry name" value="P-loop containing nucleotide triphosphate hydrolases"/>
    <property type="match status" value="1"/>
</dbReference>
<dbReference type="InterPro" id="IPR050699">
    <property type="entry name" value="RNA-DNA_Helicase"/>
</dbReference>
<organism evidence="5 6">
    <name type="scientific">Rhododendron griersonianum</name>
    <dbReference type="NCBI Taxonomy" id="479676"/>
    <lineage>
        <taxon>Eukaryota</taxon>
        <taxon>Viridiplantae</taxon>
        <taxon>Streptophyta</taxon>
        <taxon>Embryophyta</taxon>
        <taxon>Tracheophyta</taxon>
        <taxon>Spermatophyta</taxon>
        <taxon>Magnoliopsida</taxon>
        <taxon>eudicotyledons</taxon>
        <taxon>Gunneridae</taxon>
        <taxon>Pentapetalae</taxon>
        <taxon>asterids</taxon>
        <taxon>Ericales</taxon>
        <taxon>Ericaceae</taxon>
        <taxon>Ericoideae</taxon>
        <taxon>Rhodoreae</taxon>
        <taxon>Rhododendron</taxon>
    </lineage>
</organism>
<evidence type="ECO:0000313" key="6">
    <source>
        <dbReference type="Proteomes" id="UP000823749"/>
    </source>
</evidence>
<dbReference type="PANTHER" id="PTHR12131">
    <property type="entry name" value="ATP-DEPENDENT RNA AND DNA HELICASE"/>
    <property type="match status" value="1"/>
</dbReference>
<evidence type="ECO:0000256" key="2">
    <source>
        <dbReference type="ARBA" id="ARBA00022801"/>
    </source>
</evidence>
<dbReference type="GO" id="GO:0055087">
    <property type="term" value="C:Ski complex"/>
    <property type="evidence" value="ECO:0007669"/>
    <property type="project" value="TreeGrafter"/>
</dbReference>